<evidence type="ECO:0000313" key="2">
    <source>
        <dbReference type="EMBL" id="KAK2940160.1"/>
    </source>
</evidence>
<evidence type="ECO:0000256" key="1">
    <source>
        <dbReference type="SAM" id="MobiDB-lite"/>
    </source>
</evidence>
<evidence type="ECO:0000313" key="3">
    <source>
        <dbReference type="Proteomes" id="UP001281761"/>
    </source>
</evidence>
<feature type="region of interest" description="Disordered" evidence="1">
    <location>
        <begin position="152"/>
        <end position="202"/>
    </location>
</feature>
<feature type="region of interest" description="Disordered" evidence="1">
    <location>
        <begin position="219"/>
        <end position="247"/>
    </location>
</feature>
<name>A0ABQ9WL20_9EUKA</name>
<protein>
    <submittedName>
        <fullName evidence="2">Uncharacterized protein</fullName>
    </submittedName>
</protein>
<feature type="compositionally biased region" description="Basic and acidic residues" evidence="1">
    <location>
        <begin position="175"/>
        <end position="201"/>
    </location>
</feature>
<proteinExistence type="predicted"/>
<reference evidence="2 3" key="1">
    <citation type="journal article" date="2022" name="bioRxiv">
        <title>Genomics of Preaxostyla Flagellates Illuminates Evolutionary Transitions and the Path Towards Mitochondrial Loss.</title>
        <authorList>
            <person name="Novak L.V.F."/>
            <person name="Treitli S.C."/>
            <person name="Pyrih J."/>
            <person name="Halakuc P."/>
            <person name="Pipaliya S.V."/>
            <person name="Vacek V."/>
            <person name="Brzon O."/>
            <person name="Soukal P."/>
            <person name="Eme L."/>
            <person name="Dacks J.B."/>
            <person name="Karnkowska A."/>
            <person name="Elias M."/>
            <person name="Hampl V."/>
        </authorList>
    </citation>
    <scope>NUCLEOTIDE SEQUENCE [LARGE SCALE GENOMIC DNA]</scope>
    <source>
        <strain evidence="2">NAU3</strain>
        <tissue evidence="2">Gut</tissue>
    </source>
</reference>
<dbReference type="Proteomes" id="UP001281761">
    <property type="component" value="Unassembled WGS sequence"/>
</dbReference>
<gene>
    <name evidence="2" type="ORF">BLNAU_24932</name>
</gene>
<dbReference type="EMBL" id="JARBJD010000729">
    <property type="protein sequence ID" value="KAK2940160.1"/>
    <property type="molecule type" value="Genomic_DNA"/>
</dbReference>
<comment type="caution">
    <text evidence="2">The sequence shown here is derived from an EMBL/GenBank/DDBJ whole genome shotgun (WGS) entry which is preliminary data.</text>
</comment>
<organism evidence="2 3">
    <name type="scientific">Blattamonas nauphoetae</name>
    <dbReference type="NCBI Taxonomy" id="2049346"/>
    <lineage>
        <taxon>Eukaryota</taxon>
        <taxon>Metamonada</taxon>
        <taxon>Preaxostyla</taxon>
        <taxon>Oxymonadida</taxon>
        <taxon>Blattamonas</taxon>
    </lineage>
</organism>
<sequence length="247" mass="27533">MNSTEAEQEAAHMNQLHSTSEANETLQHLPKDVEQAGMDGLRWRAPEVVADGGSAVDGHKAANEEFVALIHRCVSANPNHRLILTDLEEFLSSHPDDTRIASEKELNKKLRWKSKQKVESIMLAEESESQRSLSNHQTAIRETRVPTNHNRNTVRTLNKHPTHPTTTTLPIHKSKTVDEGNERAKTHDESETRGVGEERANEIVGPDAIPVAENTRHFENTHSDTDTTPCPEILEDSVDFTQPGGLN</sequence>
<keyword evidence="3" id="KW-1185">Reference proteome</keyword>
<accession>A0ABQ9WL20</accession>